<dbReference type="PANTHER" id="PTHR12428">
    <property type="entry name" value="OXA1"/>
    <property type="match status" value="1"/>
</dbReference>
<dbReference type="HOGENOM" id="CLU_036138_4_2_9"/>
<dbReference type="KEGG" id="cad:Curi_c03090"/>
<keyword evidence="2 5" id="KW-0812">Transmembrane</keyword>
<proteinExistence type="inferred from homology"/>
<comment type="similarity">
    <text evidence="5">Belongs to the OXA1/ALB3/YidC family.</text>
</comment>
<comment type="subcellular location">
    <subcellularLocation>
        <location evidence="1 5">Membrane</location>
        <topology evidence="1 5">Multi-pass membrane protein</topology>
    </subcellularLocation>
</comment>
<dbReference type="PANTHER" id="PTHR12428:SF65">
    <property type="entry name" value="CYTOCHROME C OXIDASE ASSEMBLY PROTEIN COX18, MITOCHONDRIAL"/>
    <property type="match status" value="1"/>
</dbReference>
<evidence type="ECO:0000259" key="7">
    <source>
        <dbReference type="Pfam" id="PF02096"/>
    </source>
</evidence>
<dbReference type="OrthoDB" id="2380676at2"/>
<sequence length="211" mass="23911">MSNLLSSILNILFTFTNDWGLSIALLTISVKFLLIPLSIKQKISMSKRGDFSNGINKIKEEYKNDEKKMNEELSKYYTENSKSLFGCFTILLQIPILMSLFKIVKAINIDSGSILVPWVSSLKSYDTYYIIPIIYALISIAPSLLNYISFLKLSNPNISLKQNIISILIMSIMLTSRSPVALGIYFITSSLVTLLEEIIYRLVFNKGLQKI</sequence>
<evidence type="ECO:0000256" key="1">
    <source>
        <dbReference type="ARBA" id="ARBA00004141"/>
    </source>
</evidence>
<dbReference type="NCBIfam" id="TIGR03592">
    <property type="entry name" value="yidC_oxa1_cterm"/>
    <property type="match status" value="1"/>
</dbReference>
<dbReference type="RefSeq" id="WP_014966526.1">
    <property type="nucleotide sequence ID" value="NC_018664.1"/>
</dbReference>
<feature type="transmembrane region" description="Helical" evidence="6">
    <location>
        <begin position="84"/>
        <end position="107"/>
    </location>
</feature>
<dbReference type="EMBL" id="CP003326">
    <property type="protein sequence ID" value="AFS77389.1"/>
    <property type="molecule type" value="Genomic_DNA"/>
</dbReference>
<keyword evidence="9" id="KW-1185">Reference proteome</keyword>
<organism evidence="8 9">
    <name type="scientific">Gottschalkia acidurici (strain ATCC 7906 / DSM 604 / BCRC 14475 / CIP 104303 / KCTC 5404 / NCIMB 10678 / 9a)</name>
    <name type="common">Clostridium acidurici</name>
    <dbReference type="NCBI Taxonomy" id="1128398"/>
    <lineage>
        <taxon>Bacteria</taxon>
        <taxon>Bacillati</taxon>
        <taxon>Bacillota</taxon>
        <taxon>Tissierellia</taxon>
        <taxon>Tissierellales</taxon>
        <taxon>Gottschalkiaceae</taxon>
        <taxon>Gottschalkia</taxon>
    </lineage>
</organism>
<dbReference type="Proteomes" id="UP000006094">
    <property type="component" value="Chromosome"/>
</dbReference>
<keyword evidence="3 6" id="KW-1133">Transmembrane helix</keyword>
<feature type="domain" description="Membrane insertase YidC/Oxa/ALB C-terminal" evidence="7">
    <location>
        <begin position="19"/>
        <end position="200"/>
    </location>
</feature>
<feature type="transmembrane region" description="Helical" evidence="6">
    <location>
        <begin position="160"/>
        <end position="176"/>
    </location>
</feature>
<dbReference type="PRINTS" id="PR00701">
    <property type="entry name" value="60KDINNERMP"/>
</dbReference>
<accession>K0AVX4</accession>
<gene>
    <name evidence="8" type="primary">oxaA1</name>
    <name evidence="8" type="ordered locus">Curi_c03090</name>
</gene>
<dbReference type="InterPro" id="IPR028055">
    <property type="entry name" value="YidC/Oxa/ALB_C"/>
</dbReference>
<evidence type="ECO:0000256" key="5">
    <source>
        <dbReference type="RuleBase" id="RU003945"/>
    </source>
</evidence>
<dbReference type="InterPro" id="IPR001708">
    <property type="entry name" value="YidC/ALB3/OXA1/COX18"/>
</dbReference>
<dbReference type="STRING" id="1128398.Curi_c03090"/>
<dbReference type="GO" id="GO:0051205">
    <property type="term" value="P:protein insertion into membrane"/>
    <property type="evidence" value="ECO:0007669"/>
    <property type="project" value="TreeGrafter"/>
</dbReference>
<dbReference type="AlphaFoldDB" id="K0AVX4"/>
<name>K0AVX4_GOTA9</name>
<feature type="transmembrane region" description="Helical" evidence="6">
    <location>
        <begin position="127"/>
        <end position="148"/>
    </location>
</feature>
<evidence type="ECO:0000256" key="6">
    <source>
        <dbReference type="SAM" id="Phobius"/>
    </source>
</evidence>
<dbReference type="eggNOG" id="COG0706">
    <property type="taxonomic scope" value="Bacteria"/>
</dbReference>
<protein>
    <submittedName>
        <fullName evidence="8">Inner membrane insertion protein OxaA</fullName>
    </submittedName>
</protein>
<dbReference type="GO" id="GO:0005886">
    <property type="term" value="C:plasma membrane"/>
    <property type="evidence" value="ECO:0007669"/>
    <property type="project" value="TreeGrafter"/>
</dbReference>
<keyword evidence="4 6" id="KW-0472">Membrane</keyword>
<feature type="transmembrane region" description="Helical" evidence="6">
    <location>
        <begin position="20"/>
        <end position="39"/>
    </location>
</feature>
<dbReference type="GO" id="GO:0032977">
    <property type="term" value="F:membrane insertase activity"/>
    <property type="evidence" value="ECO:0007669"/>
    <property type="project" value="InterPro"/>
</dbReference>
<evidence type="ECO:0000313" key="9">
    <source>
        <dbReference type="Proteomes" id="UP000006094"/>
    </source>
</evidence>
<evidence type="ECO:0000313" key="8">
    <source>
        <dbReference type="EMBL" id="AFS77389.1"/>
    </source>
</evidence>
<evidence type="ECO:0000256" key="2">
    <source>
        <dbReference type="ARBA" id="ARBA00022692"/>
    </source>
</evidence>
<evidence type="ECO:0000256" key="3">
    <source>
        <dbReference type="ARBA" id="ARBA00022989"/>
    </source>
</evidence>
<reference evidence="8 9" key="1">
    <citation type="journal article" date="2012" name="PLoS ONE">
        <title>The purine-utilizing bacterium Clostridium acidurici 9a: a genome-guided metabolic reconsideration.</title>
        <authorList>
            <person name="Hartwich K."/>
            <person name="Poehlein A."/>
            <person name="Daniel R."/>
        </authorList>
    </citation>
    <scope>NUCLEOTIDE SEQUENCE [LARGE SCALE GENOMIC DNA]</scope>
    <source>
        <strain evidence="9">ATCC 7906 / DSM 604 / BCRC 14475 / CIP 104303 / KCTC 5404 / NCIMB 10678 / 9a</strain>
    </source>
</reference>
<dbReference type="Pfam" id="PF02096">
    <property type="entry name" value="60KD_IMP"/>
    <property type="match status" value="1"/>
</dbReference>
<evidence type="ECO:0000256" key="4">
    <source>
        <dbReference type="ARBA" id="ARBA00023136"/>
    </source>
</evidence>